<gene>
    <name evidence="1" type="ORF">C7456_1188</name>
</gene>
<dbReference type="RefSeq" id="WP_139942801.1">
    <property type="nucleotide sequence ID" value="NZ_MSZV01000003.1"/>
</dbReference>
<dbReference type="Proteomes" id="UP000245812">
    <property type="component" value="Unassembled WGS sequence"/>
</dbReference>
<dbReference type="OrthoDB" id="5958044at2"/>
<reference evidence="1 2" key="1">
    <citation type="submission" date="2018-05" db="EMBL/GenBank/DDBJ databases">
        <title>Genomic Encyclopedia of Type Strains, Phase IV (KMG-IV): sequencing the most valuable type-strain genomes for metagenomic binning, comparative biology and taxonomic classification.</title>
        <authorList>
            <person name="Goeker M."/>
        </authorList>
    </citation>
    <scope>NUCLEOTIDE SEQUENCE [LARGE SCALE GENOMIC DNA]</scope>
    <source>
        <strain evidence="1 2">DSM 14263</strain>
    </source>
</reference>
<dbReference type="AlphaFoldDB" id="A0A316I3G9"/>
<comment type="caution">
    <text evidence="1">The sequence shown here is derived from an EMBL/GenBank/DDBJ whole genome shotgun (WGS) entry which is preliminary data.</text>
</comment>
<evidence type="ECO:0000313" key="2">
    <source>
        <dbReference type="Proteomes" id="UP000245812"/>
    </source>
</evidence>
<protein>
    <submittedName>
        <fullName evidence="1">Uncharacterized protein</fullName>
    </submittedName>
</protein>
<organism evidence="1 2">
    <name type="scientific">Fulvimonas soli</name>
    <dbReference type="NCBI Taxonomy" id="155197"/>
    <lineage>
        <taxon>Bacteria</taxon>
        <taxon>Pseudomonadati</taxon>
        <taxon>Pseudomonadota</taxon>
        <taxon>Gammaproteobacteria</taxon>
        <taxon>Lysobacterales</taxon>
        <taxon>Rhodanobacteraceae</taxon>
        <taxon>Fulvimonas</taxon>
    </lineage>
</organism>
<evidence type="ECO:0000313" key="1">
    <source>
        <dbReference type="EMBL" id="PWK81853.1"/>
    </source>
</evidence>
<accession>A0A316I3G9</accession>
<sequence>MATRKRRALDLEGLVEKYGIAALAALRNPALWDVIVPMGPGRGVPSVAARKQLQRDLDQIYGVLLANAKAGDAISGTFAAQIAVQRAAIRRLPIARGRCRVRRWGQKAERGVAVAACLGAAHRRGTRLHDATAHR</sequence>
<dbReference type="EMBL" id="QGHC01000018">
    <property type="protein sequence ID" value="PWK81853.1"/>
    <property type="molecule type" value="Genomic_DNA"/>
</dbReference>
<name>A0A316I3G9_9GAMM</name>
<proteinExistence type="predicted"/>
<keyword evidence="2" id="KW-1185">Reference proteome</keyword>